<sequence length="974" mass="114054">MPKTYPKNSSGSDVELIDESEESVENDSLVVDSEREDSYYDISENTFDSRLDAPLTWLEAQKAENHYQFQSQLMTRAKGTTSKTKSTQHQNPSSQQTSLDAISKITDWGEFLEYRDQISECLDETRRSMKQLLANNLNAYVRVELFNREEIRNRIELRHDSWSIIDSTYASLSRSSEQLYGQLIDRLHNAEDIDMVLAASNGKWKKLFALRDEVRSALKLSQYPKIVSAYKRYKIFKKQNTSTIIKENFFPVLDKDFQRTKTILFEIVTDYSYPFVDREQCIRYLRDLEFNDPDPGQYTLVAEFKRFQRRIYQSKSDYMSNYFELLLRTGSTILDEHTEISGPSLTKSLAKSRREIGFVALRELCENLVDELLEFLKTCNVTLTHPDFINYKKEIDEFYDDYDGFSLIIEEPMTEQRQASILRLCLYSKTFDPLYLTHLDQEEEMYSNTVLPVKVRTSPVPRTLGDTESTIVVALVCAEGTSRVSMDILPRITADEFIAQCQAQFAYENEEINDVHDLVLVRPHRNPVFIFGDRSLFQFSYLFTCFNKGQRAELLMVRKSDALFPSPSVFSSNFILKYHRAFDLLTETDMLDHIANIFQKRCKEFFDCIDDGTSYQPRLFGSMEHVIATTERFVNLLTMSGLTVNSFEECVQTSRYHAIDTAVQRFVFEIKHLSKEEDWLLIGDHTHLPVLFYEKCIAFIDLMREIVSSTQEELVTSSFLSFFKTYTATYNKLMLRERKQMCESAIHIAQLPYFKQLLIVVANIEFTLQHVCPKLMKRFETLFGMQLREKKTIIKSELNETLQSFRMQYIEGIVGRMKRLCDQHLDNLRDFVPLPMGDAAQQSSSEAFRNEESRFLPTSSMKIIMRFNSTILHEFTLIYSNIELIGLEVSPILNPVIHLVTEYLKEKSHDVARTHMHIQCMLWNHLFVETRNRNDDTRRLINAWLSEFPHKKIHTRYLHACQREIAEHPYFSET</sequence>
<evidence type="ECO:0000256" key="1">
    <source>
        <dbReference type="ARBA" id="ARBA00022448"/>
    </source>
</evidence>
<dbReference type="EMBL" id="HBGD01005141">
    <property type="protein sequence ID" value="CAD9081018.1"/>
    <property type="molecule type" value="Transcribed_RNA"/>
</dbReference>
<feature type="domain" description="Exocyst complex component EXOC2/Sec5 N-terminal" evidence="3">
    <location>
        <begin position="626"/>
        <end position="810"/>
    </location>
</feature>
<evidence type="ECO:0000259" key="3">
    <source>
        <dbReference type="Pfam" id="PF15469"/>
    </source>
</evidence>
<accession>A0A7S1PHA7</accession>
<organism evidence="4">
    <name type="scientific">Percolomonas cosmopolitus</name>
    <dbReference type="NCBI Taxonomy" id="63605"/>
    <lineage>
        <taxon>Eukaryota</taxon>
        <taxon>Discoba</taxon>
        <taxon>Heterolobosea</taxon>
        <taxon>Tetramitia</taxon>
        <taxon>Eutetramitia</taxon>
        <taxon>Percolomonadidae</taxon>
        <taxon>Percolomonas</taxon>
    </lineage>
</organism>
<name>A0A7S1PHA7_9EUKA</name>
<dbReference type="InterPro" id="IPR039481">
    <property type="entry name" value="EXOC2/Sec5_N_dom"/>
</dbReference>
<feature type="compositionally biased region" description="Polar residues" evidence="2">
    <location>
        <begin position="1"/>
        <end position="12"/>
    </location>
</feature>
<feature type="region of interest" description="Disordered" evidence="2">
    <location>
        <begin position="76"/>
        <end position="98"/>
    </location>
</feature>
<dbReference type="Pfam" id="PF15469">
    <property type="entry name" value="Sec5"/>
    <property type="match status" value="2"/>
</dbReference>
<proteinExistence type="predicted"/>
<keyword evidence="1" id="KW-0813">Transport</keyword>
<dbReference type="AlphaFoldDB" id="A0A7S1PHA7"/>
<gene>
    <name evidence="4" type="ORF">PCOS0759_LOCUS4258</name>
</gene>
<evidence type="ECO:0000313" key="4">
    <source>
        <dbReference type="EMBL" id="CAD9081018.1"/>
    </source>
</evidence>
<protein>
    <recommendedName>
        <fullName evidence="3">Exocyst complex component EXOC2/Sec5 N-terminal domain-containing protein</fullName>
    </recommendedName>
</protein>
<reference evidence="4" key="1">
    <citation type="submission" date="2021-01" db="EMBL/GenBank/DDBJ databases">
        <authorList>
            <person name="Corre E."/>
            <person name="Pelletier E."/>
            <person name="Niang G."/>
            <person name="Scheremetjew M."/>
            <person name="Finn R."/>
            <person name="Kale V."/>
            <person name="Holt S."/>
            <person name="Cochrane G."/>
            <person name="Meng A."/>
            <person name="Brown T."/>
            <person name="Cohen L."/>
        </authorList>
    </citation>
    <scope>NUCLEOTIDE SEQUENCE</scope>
    <source>
        <strain evidence="4">WS</strain>
    </source>
</reference>
<feature type="compositionally biased region" description="Acidic residues" evidence="2">
    <location>
        <begin position="15"/>
        <end position="25"/>
    </location>
</feature>
<feature type="region of interest" description="Disordered" evidence="2">
    <location>
        <begin position="1"/>
        <end position="32"/>
    </location>
</feature>
<dbReference type="Gene3D" id="3.10.20.90">
    <property type="entry name" value="Phosphatidylinositol 3-kinase Catalytic Subunit, Chain A, domain 1"/>
    <property type="match status" value="1"/>
</dbReference>
<evidence type="ECO:0000256" key="2">
    <source>
        <dbReference type="SAM" id="MobiDB-lite"/>
    </source>
</evidence>
<feature type="domain" description="Exocyst complex component EXOC2/Sec5 N-terminal" evidence="3">
    <location>
        <begin position="126"/>
        <end position="321"/>
    </location>
</feature>